<reference evidence="1 2" key="1">
    <citation type="submission" date="2016-04" db="EMBL/GenBank/DDBJ databases">
        <title>A degradative enzymes factory behind the ericoid mycorrhizal symbiosis.</title>
        <authorList>
            <consortium name="DOE Joint Genome Institute"/>
            <person name="Martino E."/>
            <person name="Morin E."/>
            <person name="Grelet G."/>
            <person name="Kuo A."/>
            <person name="Kohler A."/>
            <person name="Daghino S."/>
            <person name="Barry K."/>
            <person name="Choi C."/>
            <person name="Cichocki N."/>
            <person name="Clum A."/>
            <person name="Copeland A."/>
            <person name="Hainaut M."/>
            <person name="Haridas S."/>
            <person name="Labutti K."/>
            <person name="Lindquist E."/>
            <person name="Lipzen A."/>
            <person name="Khouja H.-R."/>
            <person name="Murat C."/>
            <person name="Ohm R."/>
            <person name="Olson A."/>
            <person name="Spatafora J."/>
            <person name="Veneault-Fourrey C."/>
            <person name="Henrissat B."/>
            <person name="Grigoriev I."/>
            <person name="Martin F."/>
            <person name="Perotto S."/>
        </authorList>
    </citation>
    <scope>NUCLEOTIDE SEQUENCE [LARGE SCALE GENOMIC DNA]</scope>
    <source>
        <strain evidence="1 2">E</strain>
    </source>
</reference>
<evidence type="ECO:0000313" key="1">
    <source>
        <dbReference type="EMBL" id="PMD61855.1"/>
    </source>
</evidence>
<dbReference type="Proteomes" id="UP000235371">
    <property type="component" value="Unassembled WGS sequence"/>
</dbReference>
<sequence>MGRPEPNASTSSFDGKRDINEQQIRGQITTQGFMATSTGATWDTLADAVVGYVQGGFDLLTINTKFLQTKFGHGPDLAIGTFDHNSDIQVPYPNLTLENGIEELSRKATLKLATPTKRFSTPLNASSTPTTHTISPSYGCASLVALRGVSMGFWACTLQGTIDNAIDNAAFSTIFMVMRNLELRDIVGNEGDNDVHQVPASLKQTSLRLGRVLRKG</sequence>
<proteinExistence type="predicted"/>
<dbReference type="InParanoid" id="A0A2J6TFP7"/>
<protein>
    <submittedName>
        <fullName evidence="1">Uncharacterized protein</fullName>
    </submittedName>
</protein>
<accession>A0A2J6TFP7</accession>
<gene>
    <name evidence="1" type="ORF">K444DRAFT_718356</name>
</gene>
<name>A0A2J6TFP7_9HELO</name>
<dbReference type="GeneID" id="36596501"/>
<dbReference type="AlphaFoldDB" id="A0A2J6TFP7"/>
<dbReference type="EMBL" id="KZ613785">
    <property type="protein sequence ID" value="PMD61855.1"/>
    <property type="molecule type" value="Genomic_DNA"/>
</dbReference>
<evidence type="ECO:0000313" key="2">
    <source>
        <dbReference type="Proteomes" id="UP000235371"/>
    </source>
</evidence>
<dbReference type="RefSeq" id="XP_024738759.1">
    <property type="nucleotide sequence ID" value="XM_024888425.1"/>
</dbReference>
<keyword evidence="2" id="KW-1185">Reference proteome</keyword>
<organism evidence="1 2">
    <name type="scientific">Hyaloscypha bicolor E</name>
    <dbReference type="NCBI Taxonomy" id="1095630"/>
    <lineage>
        <taxon>Eukaryota</taxon>
        <taxon>Fungi</taxon>
        <taxon>Dikarya</taxon>
        <taxon>Ascomycota</taxon>
        <taxon>Pezizomycotina</taxon>
        <taxon>Leotiomycetes</taxon>
        <taxon>Helotiales</taxon>
        <taxon>Hyaloscyphaceae</taxon>
        <taxon>Hyaloscypha</taxon>
        <taxon>Hyaloscypha bicolor</taxon>
    </lineage>
</organism>